<dbReference type="CDD" id="cd02241">
    <property type="entry name" value="cupin_OxOx"/>
    <property type="match status" value="1"/>
</dbReference>
<dbReference type="InterPro" id="IPR001929">
    <property type="entry name" value="Germin"/>
</dbReference>
<evidence type="ECO:0000313" key="14">
    <source>
        <dbReference type="Proteomes" id="UP000593561"/>
    </source>
</evidence>
<feature type="binding site" evidence="10">
    <location>
        <position position="128"/>
    </location>
    <ligand>
        <name>Mn(2+)</name>
        <dbReference type="ChEBI" id="CHEBI:29035"/>
    </ligand>
</feature>
<dbReference type="PANTHER" id="PTHR31238">
    <property type="entry name" value="GERMIN-LIKE PROTEIN SUBFAMILY 3 MEMBER 3"/>
    <property type="match status" value="1"/>
</dbReference>
<evidence type="ECO:0000256" key="8">
    <source>
        <dbReference type="ARBA" id="ARBA00023211"/>
    </source>
</evidence>
<dbReference type="GO" id="GO:0030145">
    <property type="term" value="F:manganese ion binding"/>
    <property type="evidence" value="ECO:0007669"/>
    <property type="project" value="UniProtKB-UniRule"/>
</dbReference>
<keyword evidence="5 9" id="KW-0479">Metal-binding</keyword>
<name>A0A7J8SG55_GOSDV</name>
<protein>
    <recommendedName>
        <fullName evidence="11">Germin-like protein</fullName>
    </recommendedName>
</protein>
<feature type="binding site" evidence="9">
    <location>
        <position position="89"/>
    </location>
    <ligand>
        <name>oxalate</name>
        <dbReference type="ChEBI" id="CHEBI:30623"/>
    </ligand>
</feature>
<dbReference type="AlphaFoldDB" id="A0A7J8SG55"/>
<evidence type="ECO:0000256" key="5">
    <source>
        <dbReference type="ARBA" id="ARBA00022723"/>
    </source>
</evidence>
<evidence type="ECO:0000256" key="1">
    <source>
        <dbReference type="ARBA" id="ARBA00004271"/>
    </source>
</evidence>
<comment type="subcellular location">
    <subcellularLocation>
        <location evidence="1 11">Secreted</location>
        <location evidence="1 11">Extracellular space</location>
        <location evidence="1 11">Apoplast</location>
    </subcellularLocation>
</comment>
<keyword evidence="3 11" id="KW-0052">Apoplast</keyword>
<keyword evidence="6" id="KW-0732">Signal</keyword>
<keyword evidence="8 9" id="KW-0464">Manganese</keyword>
<comment type="caution">
    <text evidence="13">The sequence shown here is derived from an EMBL/GenBank/DDBJ whole genome shotgun (WGS) entry which is preliminary data.</text>
</comment>
<keyword evidence="7" id="KW-0325">Glycoprotein</keyword>
<sequence>MVAQVIHGSEIDLKLDSVIPPNITTDDANFFTHSAFRVLIGADPPTAFQFMKVSEAEFPALNGQGVSYAVLQFPSGSLNPSHRHPHSAELLFLLIGSLKVGFVDANDVLHTQTLQAGDLFIFPVGVVHYQYNYGRDLAFAISAFGSANVRTIPTPVPLNHQFLLKLDKLNAYTPEADESCHTNLLREESWFEIFSDKKQYGRGDRASVATSWGQYRDIRFSNAHVETSCG</sequence>
<dbReference type="InterPro" id="IPR011051">
    <property type="entry name" value="RmlC_Cupin_sf"/>
</dbReference>
<feature type="binding site" evidence="9">
    <location>
        <position position="79"/>
    </location>
    <ligand>
        <name>oxalate</name>
        <dbReference type="ChEBI" id="CHEBI:30623"/>
    </ligand>
</feature>
<proteinExistence type="inferred from homology"/>
<feature type="binding site" evidence="9">
    <location>
        <position position="84"/>
    </location>
    <ligand>
        <name>oxalate</name>
        <dbReference type="ChEBI" id="CHEBI:30623"/>
    </ligand>
</feature>
<feature type="binding site" evidence="10">
    <location>
        <position position="84"/>
    </location>
    <ligand>
        <name>Mn(2+)</name>
        <dbReference type="ChEBI" id="CHEBI:29035"/>
    </ligand>
</feature>
<evidence type="ECO:0000256" key="3">
    <source>
        <dbReference type="ARBA" id="ARBA00022523"/>
    </source>
</evidence>
<keyword evidence="4 11" id="KW-0964">Secreted</keyword>
<evidence type="ECO:0000256" key="6">
    <source>
        <dbReference type="ARBA" id="ARBA00022729"/>
    </source>
</evidence>
<evidence type="ECO:0000259" key="12">
    <source>
        <dbReference type="SMART" id="SM00835"/>
    </source>
</evidence>
<dbReference type="PRINTS" id="PR00325">
    <property type="entry name" value="GERMIN"/>
</dbReference>
<evidence type="ECO:0000256" key="11">
    <source>
        <dbReference type="RuleBase" id="RU366015"/>
    </source>
</evidence>
<dbReference type="InterPro" id="IPR014710">
    <property type="entry name" value="RmlC-like_jellyroll"/>
</dbReference>
<gene>
    <name evidence="13" type="ORF">Godav_010344</name>
</gene>
<feature type="binding site" evidence="10">
    <location>
        <position position="89"/>
    </location>
    <ligand>
        <name>Mn(2+)</name>
        <dbReference type="ChEBI" id="CHEBI:29035"/>
    </ligand>
</feature>
<feature type="binding site" evidence="10">
    <location>
        <position position="82"/>
    </location>
    <ligand>
        <name>Mn(2+)</name>
        <dbReference type="ChEBI" id="CHEBI:29035"/>
    </ligand>
</feature>
<organism evidence="13 14">
    <name type="scientific">Gossypium davidsonii</name>
    <name type="common">Davidson's cotton</name>
    <name type="synonym">Gossypium klotzschianum subsp. davidsonii</name>
    <dbReference type="NCBI Taxonomy" id="34287"/>
    <lineage>
        <taxon>Eukaryota</taxon>
        <taxon>Viridiplantae</taxon>
        <taxon>Streptophyta</taxon>
        <taxon>Embryophyta</taxon>
        <taxon>Tracheophyta</taxon>
        <taxon>Spermatophyta</taxon>
        <taxon>Magnoliopsida</taxon>
        <taxon>eudicotyledons</taxon>
        <taxon>Gunneridae</taxon>
        <taxon>Pentapetalae</taxon>
        <taxon>rosids</taxon>
        <taxon>malvids</taxon>
        <taxon>Malvales</taxon>
        <taxon>Malvaceae</taxon>
        <taxon>Malvoideae</taxon>
        <taxon>Gossypium</taxon>
    </lineage>
</organism>
<dbReference type="Pfam" id="PF00190">
    <property type="entry name" value="Cupin_1"/>
    <property type="match status" value="1"/>
</dbReference>
<evidence type="ECO:0000256" key="7">
    <source>
        <dbReference type="ARBA" id="ARBA00023180"/>
    </source>
</evidence>
<evidence type="ECO:0000256" key="2">
    <source>
        <dbReference type="ARBA" id="ARBA00007456"/>
    </source>
</evidence>
<reference evidence="13 14" key="1">
    <citation type="journal article" date="2019" name="Genome Biol. Evol.">
        <title>Insights into the evolution of the New World diploid cottons (Gossypium, subgenus Houzingenia) based on genome sequencing.</title>
        <authorList>
            <person name="Grover C.E."/>
            <person name="Arick M.A. 2nd"/>
            <person name="Thrash A."/>
            <person name="Conover J.L."/>
            <person name="Sanders W.S."/>
            <person name="Peterson D.G."/>
            <person name="Frelichowski J.E."/>
            <person name="Scheffler J.A."/>
            <person name="Scheffler B.E."/>
            <person name="Wendel J.F."/>
        </authorList>
    </citation>
    <scope>NUCLEOTIDE SEQUENCE [LARGE SCALE GENOMIC DNA]</scope>
    <source>
        <strain evidence="13">27</strain>
        <tissue evidence="13">Leaf</tissue>
    </source>
</reference>
<dbReference type="InterPro" id="IPR006045">
    <property type="entry name" value="Cupin_1"/>
</dbReference>
<dbReference type="Proteomes" id="UP000593561">
    <property type="component" value="Unassembled WGS sequence"/>
</dbReference>
<dbReference type="GO" id="GO:0048046">
    <property type="term" value="C:apoplast"/>
    <property type="evidence" value="ECO:0007669"/>
    <property type="project" value="UniProtKB-SubCell"/>
</dbReference>
<feature type="domain" description="Cupin type-1" evidence="12">
    <location>
        <begin position="40"/>
        <end position="177"/>
    </location>
</feature>
<dbReference type="SUPFAM" id="SSF51182">
    <property type="entry name" value="RmlC-like cupins"/>
    <property type="match status" value="1"/>
</dbReference>
<accession>A0A7J8SG55</accession>
<comment type="similarity">
    <text evidence="2 11">Belongs to the germin family.</text>
</comment>
<evidence type="ECO:0000256" key="9">
    <source>
        <dbReference type="PIRSR" id="PIRSR601929-1"/>
    </source>
</evidence>
<evidence type="ECO:0000256" key="4">
    <source>
        <dbReference type="ARBA" id="ARBA00022525"/>
    </source>
</evidence>
<evidence type="ECO:0000256" key="10">
    <source>
        <dbReference type="PIRSR" id="PIRSR601929-2"/>
    </source>
</evidence>
<evidence type="ECO:0000313" key="13">
    <source>
        <dbReference type="EMBL" id="MBA0625104.1"/>
    </source>
</evidence>
<dbReference type="SMART" id="SM00835">
    <property type="entry name" value="Cupin_1"/>
    <property type="match status" value="1"/>
</dbReference>
<dbReference type="Gene3D" id="2.60.120.10">
    <property type="entry name" value="Jelly Rolls"/>
    <property type="match status" value="1"/>
</dbReference>
<dbReference type="EMBL" id="JABFAC010000009">
    <property type="protein sequence ID" value="MBA0625104.1"/>
    <property type="molecule type" value="Genomic_DNA"/>
</dbReference>
<keyword evidence="14" id="KW-1185">Reference proteome</keyword>